<dbReference type="PANTHER" id="PTHR46900">
    <property type="entry name" value="TYROSINE-PROTEIN PHOSPHATASE NON-RECEPTOR TYPE 13"/>
    <property type="match status" value="1"/>
</dbReference>
<dbReference type="Pfam" id="PF00102">
    <property type="entry name" value="Y_phosphatase"/>
    <property type="match status" value="1"/>
</dbReference>
<feature type="domain" description="Tyrosine specific protein phosphatases" evidence="5">
    <location>
        <begin position="1271"/>
        <end position="1340"/>
    </location>
</feature>
<dbReference type="SMART" id="SM00228">
    <property type="entry name" value="PDZ"/>
    <property type="match status" value="4"/>
</dbReference>
<feature type="region of interest" description="Disordered" evidence="3">
    <location>
        <begin position="260"/>
        <end position="328"/>
    </location>
</feature>
<dbReference type="SMART" id="SM00404">
    <property type="entry name" value="PTPc_motif"/>
    <property type="match status" value="1"/>
</dbReference>
<feature type="compositionally biased region" description="Polar residues" evidence="3">
    <location>
        <begin position="771"/>
        <end position="804"/>
    </location>
</feature>
<dbReference type="InterPro" id="IPR029021">
    <property type="entry name" value="Prot-tyrosine_phosphatase-like"/>
</dbReference>
<dbReference type="InterPro" id="IPR000387">
    <property type="entry name" value="Tyr_Pase_dom"/>
</dbReference>
<dbReference type="PROSITE" id="PS50106">
    <property type="entry name" value="PDZ"/>
    <property type="match status" value="4"/>
</dbReference>
<feature type="domain" description="Tyrosine-protein phosphatase" evidence="4">
    <location>
        <begin position="1094"/>
        <end position="1349"/>
    </location>
</feature>
<comment type="subcellular location">
    <subcellularLocation>
        <location evidence="1">Nucleus</location>
    </subcellularLocation>
</comment>
<dbReference type="OrthoDB" id="165498at2759"/>
<evidence type="ECO:0000313" key="8">
    <source>
        <dbReference type="Proteomes" id="UP000683360"/>
    </source>
</evidence>
<dbReference type="SMART" id="SM00194">
    <property type="entry name" value="PTPc"/>
    <property type="match status" value="1"/>
</dbReference>
<reference evidence="7" key="1">
    <citation type="submission" date="2021-03" db="EMBL/GenBank/DDBJ databases">
        <authorList>
            <person name="Bekaert M."/>
        </authorList>
    </citation>
    <scope>NUCLEOTIDE SEQUENCE</scope>
</reference>
<evidence type="ECO:0000259" key="6">
    <source>
        <dbReference type="PROSITE" id="PS50106"/>
    </source>
</evidence>
<feature type="domain" description="PDZ" evidence="6">
    <location>
        <begin position="198"/>
        <end position="257"/>
    </location>
</feature>
<dbReference type="GO" id="GO:0004725">
    <property type="term" value="F:protein tyrosine phosphatase activity"/>
    <property type="evidence" value="ECO:0007669"/>
    <property type="project" value="InterPro"/>
</dbReference>
<proteinExistence type="predicted"/>
<sequence length="1355" mass="150509">MQQAVQLIREAQNFVKLYVCQIKAPKSVRRKICDDVISTKLKQSMADPSDLLIYHENINPLHDNSDESFDDDDVYNSESPHTNVYTDVHADVQNDVHTDVYTDVHTDVHTADVSTMSQIESIKSEIVEIPQQYAPCNTVIESDTDSDFDQAIECVQEEKPLKIVPQEEVIAEPVPKERKEESIESYEVYLTKKDGSFGLNVTSFIPDGAADTDGTIHKGDRILEINGKSLVGVTHKQAVEIIRDATESCLLVMERGHSLSSRSSVKSSRSSAGSTGQPGTKDMTDVNVSPPVADQVFRTNSNADTEDGSGTGSNASETESKSKPYPFVDKENTLEVDLVKGNSGLGFSVLGVQDVPVGDPSHGLPRIKKIFPLGAAMDSGKLEVGDVILEVNGQSVKDLSHADSGELKSISAPNSILKSTSTSQYETESEDEPVLYRDSVYTPPSGFNSDTSFREDIPVHSQQTSQPRLPTSPIPMLLRSGQFESEDEDLNSTLSSVYPEVDKYQMNKYSTYQNLVVSPFRMGSSQSYSSNVDIESQSEYSEIEEIETPFRNIVTESTPREQYDKQDFREKYGENNTVEKCGDRKTDDVVHERPGSSNSYRSCSSTDSVIASPRKDLTRSQSINQSDGEDGDISNNADPEESLSPRIGEIDVTLQRQDDEGLGFTLTGGASRGGCYIKKIIPGPALSDGRLQPGDKLIKVNGVDMTMLNHFEAVTYLRNAPSIVTIRVFRDPDTQKSEKCTEGVTLIQNKTQGEEEQVLSDEESDPVTESVEASTGQFEEDSLISTDQSLLTTDQLSHSSSVASDTPGLKSQESEELDSFGMDLSETGLLKIELEKPPTGELGFGLVTAEKDQQTGVFVRSITEDGVADRDGRLQVMDRIVQINGESLVGLTHKKAVTMLHNIKGQVILTISRLSARQLDLMTPPVIMDEDYYDNEHPTETNVKVKHEVEGQSYDNGENNEDHKYVEVIEDTTDSEEEEMNELVMAAEKLLADTSEFDTEEIVPHRNEVQSDLNDGSLEGTLTSLTSLNENEELHTRTFNMSSLPRKLDMKVPEEVNFEWLCSCVPLMSLKNEMKSTAEEEAKKFQQKVDQGDPAEEYKELRQVKMTDNCSIAKQPDNKLSNRFRNVLPYDFNRVCLTGPHSYINASHITAPVGEEECHYIACQGPLPVTSEHFWQMVWEHDVSVVMMLTLDVEARKVKCHRYWPDCTETPLFVCDSQLKVSLAESQSLEHFDIKEIEIEKVTSGELKRIYHLNYTTWPDHGVPSSPVPILQFLQLGHVYHTSGPLVVHCSAGIGRTGALITIDIALARLESEGKCDIFEIVKDLRRQRQGMIQTKDQYLLCYEACLAAMLSAVG</sequence>
<keyword evidence="2" id="KW-0539">Nucleus</keyword>
<dbReference type="PANTHER" id="PTHR46900:SF2">
    <property type="entry name" value="TYROSINE-PROTEIN PHOSPHATASE NON-RECEPTOR TYPE 13"/>
    <property type="match status" value="1"/>
</dbReference>
<evidence type="ECO:0000259" key="4">
    <source>
        <dbReference type="PROSITE" id="PS50055"/>
    </source>
</evidence>
<dbReference type="GO" id="GO:0005634">
    <property type="term" value="C:nucleus"/>
    <property type="evidence" value="ECO:0007669"/>
    <property type="project" value="UniProtKB-SubCell"/>
</dbReference>
<dbReference type="InterPro" id="IPR000242">
    <property type="entry name" value="PTP_cat"/>
</dbReference>
<dbReference type="PROSITE" id="PS50056">
    <property type="entry name" value="TYR_PHOSPHATASE_2"/>
    <property type="match status" value="1"/>
</dbReference>
<evidence type="ECO:0000313" key="7">
    <source>
        <dbReference type="EMBL" id="CAG2200513.1"/>
    </source>
</evidence>
<evidence type="ECO:0000256" key="1">
    <source>
        <dbReference type="ARBA" id="ARBA00004123"/>
    </source>
</evidence>
<keyword evidence="8" id="KW-1185">Reference proteome</keyword>
<dbReference type="Gene3D" id="2.30.42.10">
    <property type="match status" value="4"/>
</dbReference>
<feature type="region of interest" description="Disordered" evidence="3">
    <location>
        <begin position="734"/>
        <end position="816"/>
    </location>
</feature>
<dbReference type="InterPro" id="IPR036034">
    <property type="entry name" value="PDZ_sf"/>
</dbReference>
<evidence type="ECO:0000256" key="3">
    <source>
        <dbReference type="SAM" id="MobiDB-lite"/>
    </source>
</evidence>
<protein>
    <submittedName>
        <fullName evidence="7">PTPN13</fullName>
    </submittedName>
</protein>
<dbReference type="PROSITE" id="PS50055">
    <property type="entry name" value="TYR_PHOSPHATASE_PTP"/>
    <property type="match status" value="1"/>
</dbReference>
<dbReference type="Pfam" id="PF00595">
    <property type="entry name" value="PDZ"/>
    <property type="match status" value="4"/>
</dbReference>
<evidence type="ECO:0000259" key="5">
    <source>
        <dbReference type="PROSITE" id="PS50056"/>
    </source>
</evidence>
<feature type="compositionally biased region" description="Basic and acidic residues" evidence="3">
    <location>
        <begin position="318"/>
        <end position="328"/>
    </location>
</feature>
<feature type="region of interest" description="Disordered" evidence="3">
    <location>
        <begin position="556"/>
        <end position="647"/>
    </location>
</feature>
<feature type="compositionally biased region" description="Low complexity" evidence="3">
    <location>
        <begin position="260"/>
        <end position="275"/>
    </location>
</feature>
<organism evidence="7 8">
    <name type="scientific">Mytilus edulis</name>
    <name type="common">Blue mussel</name>
    <dbReference type="NCBI Taxonomy" id="6550"/>
    <lineage>
        <taxon>Eukaryota</taxon>
        <taxon>Metazoa</taxon>
        <taxon>Spiralia</taxon>
        <taxon>Lophotrochozoa</taxon>
        <taxon>Mollusca</taxon>
        <taxon>Bivalvia</taxon>
        <taxon>Autobranchia</taxon>
        <taxon>Pteriomorphia</taxon>
        <taxon>Mytilida</taxon>
        <taxon>Mytiloidea</taxon>
        <taxon>Mytilidae</taxon>
        <taxon>Mytilinae</taxon>
        <taxon>Mytilus</taxon>
    </lineage>
</organism>
<dbReference type="InterPro" id="IPR001478">
    <property type="entry name" value="PDZ"/>
</dbReference>
<dbReference type="Proteomes" id="UP000683360">
    <property type="component" value="Unassembled WGS sequence"/>
</dbReference>
<dbReference type="SUPFAM" id="SSF50156">
    <property type="entry name" value="PDZ domain-like"/>
    <property type="match status" value="4"/>
</dbReference>
<feature type="domain" description="PDZ" evidence="6">
    <location>
        <begin position="651"/>
        <end position="732"/>
    </location>
</feature>
<dbReference type="InterPro" id="IPR052074">
    <property type="entry name" value="NonRcpt_TyrProt_Phosphatase"/>
</dbReference>
<name>A0A8S3QUS5_MYTED</name>
<dbReference type="PROSITE" id="PS00383">
    <property type="entry name" value="TYR_PHOSPHATASE_1"/>
    <property type="match status" value="1"/>
</dbReference>
<gene>
    <name evidence="7" type="ORF">MEDL_15125</name>
</gene>
<dbReference type="InterPro" id="IPR016130">
    <property type="entry name" value="Tyr_Pase_AS"/>
</dbReference>
<dbReference type="SUPFAM" id="SSF52799">
    <property type="entry name" value="(Phosphotyrosine protein) phosphatases II"/>
    <property type="match status" value="1"/>
</dbReference>
<feature type="region of interest" description="Disordered" evidence="3">
    <location>
        <begin position="418"/>
        <end position="453"/>
    </location>
</feature>
<feature type="compositionally biased region" description="Basic and acidic residues" evidence="3">
    <location>
        <begin position="580"/>
        <end position="594"/>
    </location>
</feature>
<accession>A0A8S3QUS5</accession>
<dbReference type="PRINTS" id="PR00700">
    <property type="entry name" value="PRTYPHPHTASE"/>
</dbReference>
<feature type="compositionally biased region" description="Basic and acidic residues" evidence="3">
    <location>
        <begin position="558"/>
        <end position="573"/>
    </location>
</feature>
<dbReference type="EMBL" id="CAJPWZ010000750">
    <property type="protein sequence ID" value="CAG2200513.1"/>
    <property type="molecule type" value="Genomic_DNA"/>
</dbReference>
<dbReference type="InterPro" id="IPR003595">
    <property type="entry name" value="Tyr_Pase_cat"/>
</dbReference>
<dbReference type="Gene3D" id="3.90.190.10">
    <property type="entry name" value="Protein tyrosine phosphatase superfamily"/>
    <property type="match status" value="1"/>
</dbReference>
<feature type="domain" description="PDZ" evidence="6">
    <location>
        <begin position="335"/>
        <end position="404"/>
    </location>
</feature>
<feature type="compositionally biased region" description="Acidic residues" evidence="3">
    <location>
        <begin position="754"/>
        <end position="766"/>
    </location>
</feature>
<comment type="caution">
    <text evidence="7">The sequence shown here is derived from an EMBL/GenBank/DDBJ whole genome shotgun (WGS) entry which is preliminary data.</text>
</comment>
<evidence type="ECO:0000256" key="2">
    <source>
        <dbReference type="ARBA" id="ARBA00023242"/>
    </source>
</evidence>
<feature type="domain" description="PDZ" evidence="6">
    <location>
        <begin position="831"/>
        <end position="915"/>
    </location>
</feature>
<feature type="compositionally biased region" description="Polar residues" evidence="3">
    <location>
        <begin position="595"/>
        <end position="609"/>
    </location>
</feature>